<feature type="transmembrane region" description="Helical" evidence="2">
    <location>
        <begin position="205"/>
        <end position="226"/>
    </location>
</feature>
<evidence type="ECO:0000256" key="2">
    <source>
        <dbReference type="SAM" id="Phobius"/>
    </source>
</evidence>
<gene>
    <name evidence="3" type="ORF">ACFFVD_06010</name>
</gene>
<dbReference type="EMBL" id="JBHMDY010000004">
    <property type="protein sequence ID" value="MFB9259354.1"/>
    <property type="molecule type" value="Genomic_DNA"/>
</dbReference>
<name>A0ABV5JNQ7_9ACTN</name>
<organism evidence="3 4">
    <name type="scientific">Dietzia aerolata</name>
    <dbReference type="NCBI Taxonomy" id="595984"/>
    <lineage>
        <taxon>Bacteria</taxon>
        <taxon>Bacillati</taxon>
        <taxon>Actinomycetota</taxon>
        <taxon>Actinomycetes</taxon>
        <taxon>Mycobacteriales</taxon>
        <taxon>Dietziaceae</taxon>
        <taxon>Dietzia</taxon>
    </lineage>
</organism>
<keyword evidence="4" id="KW-1185">Reference proteome</keyword>
<evidence type="ECO:0000313" key="4">
    <source>
        <dbReference type="Proteomes" id="UP001589700"/>
    </source>
</evidence>
<comment type="caution">
    <text evidence="3">The sequence shown here is derived from an EMBL/GenBank/DDBJ whole genome shotgun (WGS) entry which is preliminary data.</text>
</comment>
<dbReference type="RefSeq" id="WP_182633283.1">
    <property type="nucleotide sequence ID" value="NZ_JAALDM010000260.1"/>
</dbReference>
<keyword evidence="2" id="KW-0472">Membrane</keyword>
<keyword evidence="2" id="KW-0812">Transmembrane</keyword>
<feature type="transmembrane region" description="Helical" evidence="2">
    <location>
        <begin position="80"/>
        <end position="99"/>
    </location>
</feature>
<proteinExistence type="predicted"/>
<feature type="transmembrane region" description="Helical" evidence="2">
    <location>
        <begin position="172"/>
        <end position="193"/>
    </location>
</feature>
<sequence length="247" mass="25722">MTPEENGRGPAQNPAGGAWPPPERYPAEGGRQRPDQNPTGGAWQRPEQNPAGGAWQPPGQDRDPNPTTTTTPPEEIRAAWGLWLATAFFALVGMLVNALTARFTDLPVATQDALRNAVEDANSATGGEGQQISVDLAFGLATGLGAVLAVLVAAVTVWLAYRLRAGKGWARLILTIVAVFPIVDAIAVIIGVVGGAEVAGGRDDVLGFVVVAFQVLAGLCAATAVWRQHTPEAMEYLTAGGGRRASK</sequence>
<reference evidence="3 4" key="1">
    <citation type="submission" date="2024-09" db="EMBL/GenBank/DDBJ databases">
        <authorList>
            <person name="Sun Q."/>
            <person name="Mori K."/>
        </authorList>
    </citation>
    <scope>NUCLEOTIDE SEQUENCE [LARGE SCALE GENOMIC DNA]</scope>
    <source>
        <strain evidence="3 4">CCM 7659</strain>
    </source>
</reference>
<evidence type="ECO:0000313" key="3">
    <source>
        <dbReference type="EMBL" id="MFB9259354.1"/>
    </source>
</evidence>
<feature type="region of interest" description="Disordered" evidence="1">
    <location>
        <begin position="1"/>
        <end position="73"/>
    </location>
</feature>
<feature type="transmembrane region" description="Helical" evidence="2">
    <location>
        <begin position="136"/>
        <end position="160"/>
    </location>
</feature>
<keyword evidence="2" id="KW-1133">Transmembrane helix</keyword>
<evidence type="ECO:0000256" key="1">
    <source>
        <dbReference type="SAM" id="MobiDB-lite"/>
    </source>
</evidence>
<protein>
    <submittedName>
        <fullName evidence="3">Uncharacterized protein</fullName>
    </submittedName>
</protein>
<dbReference type="Proteomes" id="UP001589700">
    <property type="component" value="Unassembled WGS sequence"/>
</dbReference>
<accession>A0ABV5JNQ7</accession>